<evidence type="ECO:0000259" key="11">
    <source>
        <dbReference type="Pfam" id="PF21263"/>
    </source>
</evidence>
<feature type="domain" description="Acyl-CoA oxidase/dehydrogenase middle" evidence="9">
    <location>
        <begin position="146"/>
        <end position="239"/>
    </location>
</feature>
<name>A0A1H0XT05_9BACI</name>
<dbReference type="STRING" id="553311.SAMN05216231_0177"/>
<dbReference type="AlphaFoldDB" id="A0A1H0XT05"/>
<dbReference type="InterPro" id="IPR049426">
    <property type="entry name" value="Acyl-CoA-dh-like_C"/>
</dbReference>
<dbReference type="InterPro" id="IPR006091">
    <property type="entry name" value="Acyl-CoA_Oxase/DH_mid-dom"/>
</dbReference>
<dbReference type="GO" id="GO:0003995">
    <property type="term" value="F:acyl-CoA dehydrogenase activity"/>
    <property type="evidence" value="ECO:0007669"/>
    <property type="project" value="InterPro"/>
</dbReference>
<evidence type="ECO:0000256" key="3">
    <source>
        <dbReference type="ARBA" id="ARBA00022630"/>
    </source>
</evidence>
<evidence type="ECO:0000313" key="13">
    <source>
        <dbReference type="Proteomes" id="UP000199444"/>
    </source>
</evidence>
<comment type="similarity">
    <text evidence="2 7">Belongs to the acyl-CoA dehydrogenase family.</text>
</comment>
<evidence type="ECO:0000256" key="7">
    <source>
        <dbReference type="RuleBase" id="RU362125"/>
    </source>
</evidence>
<organism evidence="12 13">
    <name type="scientific">Virgibacillus salinus</name>
    <dbReference type="NCBI Taxonomy" id="553311"/>
    <lineage>
        <taxon>Bacteria</taxon>
        <taxon>Bacillati</taxon>
        <taxon>Bacillota</taxon>
        <taxon>Bacilli</taxon>
        <taxon>Bacillales</taxon>
        <taxon>Bacillaceae</taxon>
        <taxon>Virgibacillus</taxon>
    </lineage>
</organism>
<evidence type="ECO:0000256" key="5">
    <source>
        <dbReference type="ARBA" id="ARBA00023002"/>
    </source>
</evidence>
<dbReference type="InterPro" id="IPR006089">
    <property type="entry name" value="Acyl-CoA_DH_CS"/>
</dbReference>
<sequence length="582" mass="64675">MATIKTGNYGGSYLVNQIKANEAFFPEDLTDEHKMIEKTAQQFAIKEVEPRHEEIEAQQFNVVVDLMKKAGDLGLLAHSIPEEFGGLGLDKISKGIVGEQIGQTGSYGVAHSNHTCIATLPITYYGTTEQKEKYLPKLASGEYIGAYCLTEPEAGSDAMSGKTTAVLNEAKTHYLLNGTKIYITNSSFSDTFIVYAKVDGEKFTTFIVEKDFPGLKLGPEEKKMGIKGSSTRSVILEDCEVPVANLLGEIGRGHIIAFTVLNLGRFNLGSACVGASKYALKETVSHIKERKQFKQALADFGASKEKIAKMAARIYASESMQYRASALLEQAMKGLDQEADKRVVAAGLSEYALECAACKVYGSETLNFLADEGLQLHGGAGFINEYRIEQIYRDSRINRIFEGTNEVNRLLLTGQFLKKSLKGELPYEQAVTNAFQRLQEGHNDQDKHVKLIEDLRVMYLVLVELARKKFGEQLETQQEVLMKLSDVAIHLYASESAVLRTKKEIASKGEAPLKEMLMETSLEEAFNQVLVIVRQLDQELFENNDTIRNQVYSMLMSHSFSGSINRNRNIAARIYEDDGYSS</sequence>
<protein>
    <submittedName>
        <fullName evidence="12">Acyl-CoA dehydrogenase</fullName>
    </submittedName>
</protein>
<dbReference type="EMBL" id="FNKD01000001">
    <property type="protein sequence ID" value="SDQ06013.1"/>
    <property type="molecule type" value="Genomic_DNA"/>
</dbReference>
<keyword evidence="3 7" id="KW-0285">Flavoprotein</keyword>
<dbReference type="InterPro" id="IPR009075">
    <property type="entry name" value="AcylCo_DH/oxidase_C"/>
</dbReference>
<dbReference type="Proteomes" id="UP000199444">
    <property type="component" value="Unassembled WGS sequence"/>
</dbReference>
<dbReference type="InterPro" id="IPR037069">
    <property type="entry name" value="AcylCoA_DH/ox_N_sf"/>
</dbReference>
<comment type="cofactor">
    <cofactor evidence="1 7">
        <name>FAD</name>
        <dbReference type="ChEBI" id="CHEBI:57692"/>
    </cofactor>
</comment>
<feature type="domain" description="Acyl-CoA dehydrogenase/oxidase C-terminal" evidence="8">
    <location>
        <begin position="251"/>
        <end position="412"/>
    </location>
</feature>
<keyword evidence="4 7" id="KW-0274">FAD</keyword>
<dbReference type="FunFam" id="1.10.540.10:FF:000001">
    <property type="entry name" value="Very long-chain-specific acyl-CoA dehydrogenase, mitochondrial"/>
    <property type="match status" value="1"/>
</dbReference>
<dbReference type="InterPro" id="IPR013786">
    <property type="entry name" value="AcylCoA_DH/ox_N"/>
</dbReference>
<dbReference type="Pfam" id="PF21263">
    <property type="entry name" value="Acyl-CoA-dh_C"/>
    <property type="match status" value="1"/>
</dbReference>
<evidence type="ECO:0000313" key="12">
    <source>
        <dbReference type="EMBL" id="SDQ06013.1"/>
    </source>
</evidence>
<gene>
    <name evidence="12" type="ORF">SAMN05216231_0177</name>
</gene>
<dbReference type="SUPFAM" id="SSF56645">
    <property type="entry name" value="Acyl-CoA dehydrogenase NM domain-like"/>
    <property type="match status" value="1"/>
</dbReference>
<dbReference type="InterPro" id="IPR009100">
    <property type="entry name" value="AcylCoA_DH/oxidase_NM_dom_sf"/>
</dbReference>
<evidence type="ECO:0000256" key="2">
    <source>
        <dbReference type="ARBA" id="ARBA00009347"/>
    </source>
</evidence>
<dbReference type="SUPFAM" id="SSF47203">
    <property type="entry name" value="Acyl-CoA dehydrogenase C-terminal domain-like"/>
    <property type="match status" value="1"/>
</dbReference>
<dbReference type="InterPro" id="IPR036250">
    <property type="entry name" value="AcylCo_DH-like_C"/>
</dbReference>
<evidence type="ECO:0000259" key="9">
    <source>
        <dbReference type="Pfam" id="PF02770"/>
    </source>
</evidence>
<reference evidence="12 13" key="1">
    <citation type="submission" date="2016-10" db="EMBL/GenBank/DDBJ databases">
        <authorList>
            <person name="de Groot N.N."/>
        </authorList>
    </citation>
    <scope>NUCLEOTIDE SEQUENCE [LARGE SCALE GENOMIC DNA]</scope>
    <source>
        <strain evidence="12 13">CGMCC 1.10449</strain>
    </source>
</reference>
<evidence type="ECO:0000259" key="10">
    <source>
        <dbReference type="Pfam" id="PF02771"/>
    </source>
</evidence>
<dbReference type="InterPro" id="IPR046373">
    <property type="entry name" value="Acyl-CoA_Oxase/DH_mid-dom_sf"/>
</dbReference>
<evidence type="ECO:0000256" key="6">
    <source>
        <dbReference type="ARBA" id="ARBA00052546"/>
    </source>
</evidence>
<dbReference type="Gene3D" id="2.40.110.10">
    <property type="entry name" value="Butyryl-CoA Dehydrogenase, subunit A, domain 2"/>
    <property type="match status" value="1"/>
</dbReference>
<comment type="catalytic activity">
    <reaction evidence="6">
        <text>a 2,3-saturated acyl-CoA + A = a 2,3-dehydroacyl-CoA + AH2</text>
        <dbReference type="Rhea" id="RHEA:48608"/>
        <dbReference type="ChEBI" id="CHEBI:13193"/>
        <dbReference type="ChEBI" id="CHEBI:17499"/>
        <dbReference type="ChEBI" id="CHEBI:60015"/>
        <dbReference type="ChEBI" id="CHEBI:65111"/>
    </reaction>
</comment>
<dbReference type="Pfam" id="PF02771">
    <property type="entry name" value="Acyl-CoA_dh_N"/>
    <property type="match status" value="1"/>
</dbReference>
<dbReference type="PANTHER" id="PTHR43884:SF12">
    <property type="entry name" value="ISOVALERYL-COA DEHYDROGENASE, MITOCHONDRIAL-RELATED"/>
    <property type="match status" value="1"/>
</dbReference>
<keyword evidence="13" id="KW-1185">Reference proteome</keyword>
<keyword evidence="5 7" id="KW-0560">Oxidoreductase</keyword>
<dbReference type="PANTHER" id="PTHR43884">
    <property type="entry name" value="ACYL-COA DEHYDROGENASE"/>
    <property type="match status" value="1"/>
</dbReference>
<feature type="domain" description="Acyl-CoA dehydrogenase-like C-terminal" evidence="11">
    <location>
        <begin position="458"/>
        <end position="548"/>
    </location>
</feature>
<evidence type="ECO:0000259" key="8">
    <source>
        <dbReference type="Pfam" id="PF00441"/>
    </source>
</evidence>
<feature type="domain" description="Acyl-CoA dehydrogenase/oxidase N-terminal" evidence="10">
    <location>
        <begin position="30"/>
        <end position="142"/>
    </location>
</feature>
<dbReference type="FunFam" id="2.40.110.10:FF:000001">
    <property type="entry name" value="Acyl-CoA dehydrogenase, mitochondrial"/>
    <property type="match status" value="1"/>
</dbReference>
<dbReference type="GO" id="GO:0050660">
    <property type="term" value="F:flavin adenine dinucleotide binding"/>
    <property type="evidence" value="ECO:0007669"/>
    <property type="project" value="InterPro"/>
</dbReference>
<dbReference type="FunFam" id="1.20.140.10:FF:000019">
    <property type="entry name" value="Acyl-CoA dehydrogenase"/>
    <property type="match status" value="1"/>
</dbReference>
<dbReference type="RefSeq" id="WP_092491087.1">
    <property type="nucleotide sequence ID" value="NZ_FNKD01000001.1"/>
</dbReference>
<evidence type="ECO:0000256" key="1">
    <source>
        <dbReference type="ARBA" id="ARBA00001974"/>
    </source>
</evidence>
<dbReference type="Pfam" id="PF02770">
    <property type="entry name" value="Acyl-CoA_dh_M"/>
    <property type="match status" value="1"/>
</dbReference>
<dbReference type="PROSITE" id="PS00072">
    <property type="entry name" value="ACYL_COA_DH_1"/>
    <property type="match status" value="1"/>
</dbReference>
<evidence type="ECO:0000256" key="4">
    <source>
        <dbReference type="ARBA" id="ARBA00022827"/>
    </source>
</evidence>
<dbReference type="Gene3D" id="1.10.540.10">
    <property type="entry name" value="Acyl-CoA dehydrogenase/oxidase, N-terminal domain"/>
    <property type="match status" value="1"/>
</dbReference>
<accession>A0A1H0XT05</accession>
<dbReference type="Gene3D" id="1.20.140.10">
    <property type="entry name" value="Butyryl-CoA Dehydrogenase, subunit A, domain 3"/>
    <property type="match status" value="2"/>
</dbReference>
<dbReference type="Pfam" id="PF00441">
    <property type="entry name" value="Acyl-CoA_dh_1"/>
    <property type="match status" value="1"/>
</dbReference>
<proteinExistence type="inferred from homology"/>